<sequence length="43" mass="4351">MTANSIAPGVVARIIAAAAKERDDKARGKFEVKTAIGSQGGPP</sequence>
<dbReference type="RefSeq" id="WP_280174249.1">
    <property type="nucleotide sequence ID" value="NZ_CP192782.1"/>
</dbReference>
<accession>A0AAW9FT23</accession>
<gene>
    <name evidence="1" type="ORF">RMR22_27305</name>
</gene>
<evidence type="ECO:0000313" key="1">
    <source>
        <dbReference type="EMBL" id="MDX8305928.1"/>
    </source>
</evidence>
<name>A0AAW9FT23_9HYPH</name>
<protein>
    <submittedName>
        <fullName evidence="1">Uncharacterized protein</fullName>
    </submittedName>
</protein>
<reference evidence="1" key="1">
    <citation type="journal article" date="2023" name="Phytobiomes J">
        <title>Deciphering the key players within the bacterial microbiota associated with aerial crown gall tumors on rhododendron: Insights into the gallobiome.</title>
        <authorList>
            <person name="Kuzmanovic N."/>
            <person name="Nesme J."/>
            <person name="Wolf J."/>
            <person name="Neumann-Schaal M."/>
            <person name="Petersen J."/>
            <person name="Fernandez-Gnecco G."/>
            <person name="Sproeer C."/>
            <person name="Bunk B."/>
            <person name="Overmann J."/>
            <person name="Sorensen S.J."/>
            <person name="Idczak E."/>
            <person name="Smalla K."/>
        </authorList>
    </citation>
    <scope>NUCLEOTIDE SEQUENCE</scope>
    <source>
        <strain evidence="1">Rho-11.1</strain>
    </source>
</reference>
<proteinExistence type="predicted"/>
<dbReference type="EMBL" id="JAVRAF010000037">
    <property type="protein sequence ID" value="MDX8305928.1"/>
    <property type="molecule type" value="Genomic_DNA"/>
</dbReference>
<comment type="caution">
    <text evidence="1">The sequence shown here is derived from an EMBL/GenBank/DDBJ whole genome shotgun (WGS) entry which is preliminary data.</text>
</comment>
<organism evidence="1">
    <name type="scientific">Agrobacterium rosae</name>
    <dbReference type="NCBI Taxonomy" id="1972867"/>
    <lineage>
        <taxon>Bacteria</taxon>
        <taxon>Pseudomonadati</taxon>
        <taxon>Pseudomonadota</taxon>
        <taxon>Alphaproteobacteria</taxon>
        <taxon>Hyphomicrobiales</taxon>
        <taxon>Rhizobiaceae</taxon>
        <taxon>Rhizobium/Agrobacterium group</taxon>
        <taxon>Agrobacterium</taxon>
    </lineage>
</organism>
<dbReference type="AlphaFoldDB" id="A0AAW9FT23"/>